<evidence type="ECO:0000256" key="4">
    <source>
        <dbReference type="ARBA" id="ARBA00023125"/>
    </source>
</evidence>
<dbReference type="SUPFAM" id="SSF88946">
    <property type="entry name" value="Sigma2 domain of RNA polymerase sigma factors"/>
    <property type="match status" value="1"/>
</dbReference>
<dbReference type="InterPro" id="IPR007627">
    <property type="entry name" value="RNA_pol_sigma70_r2"/>
</dbReference>
<keyword evidence="2" id="KW-0805">Transcription regulation</keyword>
<accession>A0A517QPA6</accession>
<sequence length="183" mass="20791">MGTESDQFGKGMNTERSSQSNSVGISIQELVNSFYSDVYRFAYRLSGNQADAEDLTQQTFLTACRKLHQIKDLSKSRSWLFTIVRNAFLKTQRHPEIELSTFEDMVVAVDAPTVLNLEFDEEALGIALGEMPETYRTPVLLYYFEEIGYKEIAEILQVPIGTVMSRLSRGKQFLRSKLSPESP</sequence>
<dbReference type="GO" id="GO:0003677">
    <property type="term" value="F:DNA binding"/>
    <property type="evidence" value="ECO:0007669"/>
    <property type="project" value="UniProtKB-KW"/>
</dbReference>
<evidence type="ECO:0000256" key="1">
    <source>
        <dbReference type="ARBA" id="ARBA00010641"/>
    </source>
</evidence>
<dbReference type="Proteomes" id="UP000315724">
    <property type="component" value="Chromosome"/>
</dbReference>
<dbReference type="Gene3D" id="1.10.10.10">
    <property type="entry name" value="Winged helix-like DNA-binding domain superfamily/Winged helix DNA-binding domain"/>
    <property type="match status" value="1"/>
</dbReference>
<name>A0A517QPA6_9PLAN</name>
<dbReference type="InterPro" id="IPR013249">
    <property type="entry name" value="RNA_pol_sigma70_r4_t2"/>
</dbReference>
<dbReference type="Gene3D" id="1.10.1740.10">
    <property type="match status" value="1"/>
</dbReference>
<proteinExistence type="inferred from homology"/>
<dbReference type="Pfam" id="PF08281">
    <property type="entry name" value="Sigma70_r4_2"/>
    <property type="match status" value="1"/>
</dbReference>
<comment type="similarity">
    <text evidence="1">Belongs to the sigma-70 factor family. ECF subfamily.</text>
</comment>
<organism evidence="9 10">
    <name type="scientific">Thalassoglobus polymorphus</name>
    <dbReference type="NCBI Taxonomy" id="2527994"/>
    <lineage>
        <taxon>Bacteria</taxon>
        <taxon>Pseudomonadati</taxon>
        <taxon>Planctomycetota</taxon>
        <taxon>Planctomycetia</taxon>
        <taxon>Planctomycetales</taxon>
        <taxon>Planctomycetaceae</taxon>
        <taxon>Thalassoglobus</taxon>
    </lineage>
</organism>
<feature type="region of interest" description="Disordered" evidence="6">
    <location>
        <begin position="1"/>
        <end position="20"/>
    </location>
</feature>
<evidence type="ECO:0000256" key="5">
    <source>
        <dbReference type="ARBA" id="ARBA00023163"/>
    </source>
</evidence>
<dbReference type="OrthoDB" id="273082at2"/>
<dbReference type="InterPro" id="IPR013325">
    <property type="entry name" value="RNA_pol_sigma_r2"/>
</dbReference>
<dbReference type="PANTHER" id="PTHR43133:SF8">
    <property type="entry name" value="RNA POLYMERASE SIGMA FACTOR HI_1459-RELATED"/>
    <property type="match status" value="1"/>
</dbReference>
<evidence type="ECO:0000256" key="3">
    <source>
        <dbReference type="ARBA" id="ARBA00023082"/>
    </source>
</evidence>
<dbReference type="InterPro" id="IPR014284">
    <property type="entry name" value="RNA_pol_sigma-70_dom"/>
</dbReference>
<keyword evidence="3" id="KW-0731">Sigma factor</keyword>
<dbReference type="CDD" id="cd06171">
    <property type="entry name" value="Sigma70_r4"/>
    <property type="match status" value="1"/>
</dbReference>
<dbReference type="GO" id="GO:0006352">
    <property type="term" value="P:DNA-templated transcription initiation"/>
    <property type="evidence" value="ECO:0007669"/>
    <property type="project" value="InterPro"/>
</dbReference>
<dbReference type="NCBIfam" id="TIGR02937">
    <property type="entry name" value="sigma70-ECF"/>
    <property type="match status" value="1"/>
</dbReference>
<dbReference type="Pfam" id="PF04542">
    <property type="entry name" value="Sigma70_r2"/>
    <property type="match status" value="1"/>
</dbReference>
<keyword evidence="10" id="KW-1185">Reference proteome</keyword>
<dbReference type="SUPFAM" id="SSF88659">
    <property type="entry name" value="Sigma3 and sigma4 domains of RNA polymerase sigma factors"/>
    <property type="match status" value="1"/>
</dbReference>
<keyword evidence="4" id="KW-0238">DNA-binding</keyword>
<reference evidence="9 10" key="1">
    <citation type="submission" date="2019-02" db="EMBL/GenBank/DDBJ databases">
        <title>Deep-cultivation of Planctomycetes and their phenomic and genomic characterization uncovers novel biology.</title>
        <authorList>
            <person name="Wiegand S."/>
            <person name="Jogler M."/>
            <person name="Boedeker C."/>
            <person name="Pinto D."/>
            <person name="Vollmers J."/>
            <person name="Rivas-Marin E."/>
            <person name="Kohn T."/>
            <person name="Peeters S.H."/>
            <person name="Heuer A."/>
            <person name="Rast P."/>
            <person name="Oberbeckmann S."/>
            <person name="Bunk B."/>
            <person name="Jeske O."/>
            <person name="Meyerdierks A."/>
            <person name="Storesund J.E."/>
            <person name="Kallscheuer N."/>
            <person name="Luecker S."/>
            <person name="Lage O.M."/>
            <person name="Pohl T."/>
            <person name="Merkel B.J."/>
            <person name="Hornburger P."/>
            <person name="Mueller R.-W."/>
            <person name="Bruemmer F."/>
            <person name="Labrenz M."/>
            <person name="Spormann A.M."/>
            <person name="Op den Camp H."/>
            <person name="Overmann J."/>
            <person name="Amann R."/>
            <person name="Jetten M.S.M."/>
            <person name="Mascher T."/>
            <person name="Medema M.H."/>
            <person name="Devos D.P."/>
            <person name="Kaster A.-K."/>
            <person name="Ovreas L."/>
            <person name="Rohde M."/>
            <person name="Galperin M.Y."/>
            <person name="Jogler C."/>
        </authorList>
    </citation>
    <scope>NUCLEOTIDE SEQUENCE [LARGE SCALE GENOMIC DNA]</scope>
    <source>
        <strain evidence="9 10">Mal48</strain>
    </source>
</reference>
<dbReference type="KEGG" id="tpol:Mal48_27310"/>
<keyword evidence="5" id="KW-0804">Transcription</keyword>
<dbReference type="InterPro" id="IPR036388">
    <property type="entry name" value="WH-like_DNA-bd_sf"/>
</dbReference>
<gene>
    <name evidence="9" type="primary">sigE_3</name>
    <name evidence="9" type="ORF">Mal48_27310</name>
</gene>
<evidence type="ECO:0000259" key="7">
    <source>
        <dbReference type="Pfam" id="PF04542"/>
    </source>
</evidence>
<dbReference type="PANTHER" id="PTHR43133">
    <property type="entry name" value="RNA POLYMERASE ECF-TYPE SIGMA FACTO"/>
    <property type="match status" value="1"/>
</dbReference>
<dbReference type="InterPro" id="IPR039425">
    <property type="entry name" value="RNA_pol_sigma-70-like"/>
</dbReference>
<feature type="domain" description="RNA polymerase sigma factor 70 region 4 type 2" evidence="8">
    <location>
        <begin position="127"/>
        <end position="174"/>
    </location>
</feature>
<dbReference type="InterPro" id="IPR013324">
    <property type="entry name" value="RNA_pol_sigma_r3/r4-like"/>
</dbReference>
<evidence type="ECO:0000259" key="8">
    <source>
        <dbReference type="Pfam" id="PF08281"/>
    </source>
</evidence>
<protein>
    <submittedName>
        <fullName evidence="9">ECF RNA polymerase sigma factor SigE</fullName>
    </submittedName>
</protein>
<evidence type="ECO:0000313" key="10">
    <source>
        <dbReference type="Proteomes" id="UP000315724"/>
    </source>
</evidence>
<evidence type="ECO:0000313" key="9">
    <source>
        <dbReference type="EMBL" id="QDT33478.1"/>
    </source>
</evidence>
<dbReference type="GO" id="GO:0016987">
    <property type="term" value="F:sigma factor activity"/>
    <property type="evidence" value="ECO:0007669"/>
    <property type="project" value="UniProtKB-KW"/>
</dbReference>
<evidence type="ECO:0000256" key="2">
    <source>
        <dbReference type="ARBA" id="ARBA00023015"/>
    </source>
</evidence>
<dbReference type="EMBL" id="CP036267">
    <property type="protein sequence ID" value="QDT33478.1"/>
    <property type="molecule type" value="Genomic_DNA"/>
</dbReference>
<dbReference type="AlphaFoldDB" id="A0A517QPA6"/>
<evidence type="ECO:0000256" key="6">
    <source>
        <dbReference type="SAM" id="MobiDB-lite"/>
    </source>
</evidence>
<feature type="domain" description="RNA polymerase sigma-70 region 2" evidence="7">
    <location>
        <begin position="30"/>
        <end position="90"/>
    </location>
</feature>